<accession>A0A2K3JSH9</accession>
<gene>
    <name evidence="1" type="ORF">L195_g058467</name>
</gene>
<sequence>MVDSTSNSVVELEHEDEELVLFFVTIDAKNSTAPADSIHLRFVSLSEAIVL</sequence>
<protein>
    <submittedName>
        <fullName evidence="1">Uncharacterized protein</fullName>
    </submittedName>
</protein>
<evidence type="ECO:0000313" key="1">
    <source>
        <dbReference type="EMBL" id="PNX56980.1"/>
    </source>
</evidence>
<proteinExistence type="predicted"/>
<evidence type="ECO:0000313" key="2">
    <source>
        <dbReference type="Proteomes" id="UP000236291"/>
    </source>
</evidence>
<reference evidence="1 2" key="1">
    <citation type="journal article" date="2014" name="Am. J. Bot.">
        <title>Genome assembly and annotation for red clover (Trifolium pratense; Fabaceae).</title>
        <authorList>
            <person name="Istvanek J."/>
            <person name="Jaros M."/>
            <person name="Krenek A."/>
            <person name="Repkova J."/>
        </authorList>
    </citation>
    <scope>NUCLEOTIDE SEQUENCE [LARGE SCALE GENOMIC DNA]</scope>
    <source>
        <strain evidence="2">cv. Tatra</strain>
        <tissue evidence="1">Young leaves</tissue>
    </source>
</reference>
<reference evidence="1 2" key="2">
    <citation type="journal article" date="2017" name="Front. Plant Sci.">
        <title>Gene Classification and Mining of Molecular Markers Useful in Red Clover (Trifolium pratense) Breeding.</title>
        <authorList>
            <person name="Istvanek J."/>
            <person name="Dluhosova J."/>
            <person name="Dluhos P."/>
            <person name="Patkova L."/>
            <person name="Nedelnik J."/>
            <person name="Repkova J."/>
        </authorList>
    </citation>
    <scope>NUCLEOTIDE SEQUENCE [LARGE SCALE GENOMIC DNA]</scope>
    <source>
        <strain evidence="2">cv. Tatra</strain>
        <tissue evidence="1">Young leaves</tissue>
    </source>
</reference>
<dbReference type="EMBL" id="ASHM01121681">
    <property type="protein sequence ID" value="PNX56980.1"/>
    <property type="molecule type" value="Genomic_DNA"/>
</dbReference>
<dbReference type="AlphaFoldDB" id="A0A2K3JSH9"/>
<comment type="caution">
    <text evidence="1">The sequence shown here is derived from an EMBL/GenBank/DDBJ whole genome shotgun (WGS) entry which is preliminary data.</text>
</comment>
<organism evidence="1 2">
    <name type="scientific">Trifolium pratense</name>
    <name type="common">Red clover</name>
    <dbReference type="NCBI Taxonomy" id="57577"/>
    <lineage>
        <taxon>Eukaryota</taxon>
        <taxon>Viridiplantae</taxon>
        <taxon>Streptophyta</taxon>
        <taxon>Embryophyta</taxon>
        <taxon>Tracheophyta</taxon>
        <taxon>Spermatophyta</taxon>
        <taxon>Magnoliopsida</taxon>
        <taxon>eudicotyledons</taxon>
        <taxon>Gunneridae</taxon>
        <taxon>Pentapetalae</taxon>
        <taxon>rosids</taxon>
        <taxon>fabids</taxon>
        <taxon>Fabales</taxon>
        <taxon>Fabaceae</taxon>
        <taxon>Papilionoideae</taxon>
        <taxon>50 kb inversion clade</taxon>
        <taxon>NPAAA clade</taxon>
        <taxon>Hologalegina</taxon>
        <taxon>IRL clade</taxon>
        <taxon>Trifolieae</taxon>
        <taxon>Trifolium</taxon>
    </lineage>
</organism>
<feature type="non-terminal residue" evidence="1">
    <location>
        <position position="51"/>
    </location>
</feature>
<dbReference type="Proteomes" id="UP000236291">
    <property type="component" value="Unassembled WGS sequence"/>
</dbReference>
<name>A0A2K3JSH9_TRIPR</name>